<dbReference type="SUPFAM" id="SSF55594">
    <property type="entry name" value="HPr-like"/>
    <property type="match status" value="1"/>
</dbReference>
<evidence type="ECO:0000256" key="1">
    <source>
        <dbReference type="ARBA" id="ARBA00003681"/>
    </source>
</evidence>
<evidence type="ECO:0000256" key="3">
    <source>
        <dbReference type="ARBA" id="ARBA00022597"/>
    </source>
</evidence>
<feature type="domain" description="HPr" evidence="4">
    <location>
        <begin position="1"/>
        <end position="87"/>
    </location>
</feature>
<organism evidence="5 6">
    <name type="scientific">Pseudomonas fulva</name>
    <dbReference type="NCBI Taxonomy" id="47880"/>
    <lineage>
        <taxon>Bacteria</taxon>
        <taxon>Pseudomonadati</taxon>
        <taxon>Pseudomonadota</taxon>
        <taxon>Gammaproteobacteria</taxon>
        <taxon>Pseudomonadales</taxon>
        <taxon>Pseudomonadaceae</taxon>
        <taxon>Pseudomonas</taxon>
    </lineage>
</organism>
<dbReference type="PROSITE" id="PS51350">
    <property type="entry name" value="PTS_HPR_DOM"/>
    <property type="match status" value="1"/>
</dbReference>
<keyword evidence="3" id="KW-0762">Sugar transport</keyword>
<dbReference type="EMBL" id="CP064946">
    <property type="protein sequence ID" value="QPH47548.1"/>
    <property type="molecule type" value="Genomic_DNA"/>
</dbReference>
<dbReference type="PANTHER" id="PTHR33705">
    <property type="entry name" value="PHOSPHOCARRIER PROTEIN HPR"/>
    <property type="match status" value="1"/>
</dbReference>
<dbReference type="RefSeq" id="WP_049695725.1">
    <property type="nucleotide sequence ID" value="NZ_CP064943.1"/>
</dbReference>
<dbReference type="PANTHER" id="PTHR33705:SF1">
    <property type="entry name" value="PHOSPHOCARRIER PROTEIN HPR"/>
    <property type="match status" value="1"/>
</dbReference>
<comment type="function">
    <text evidence="1">General (non sugar-specific) component of the phosphoenolpyruvate-dependent sugar phosphotransferase system (sugar PTS). This major carbohydrate active-transport system catalyzes the phosphorylation of incoming sugar substrates concomitantly with their translocation across the cell membrane. The phosphoryl group from phosphoenolpyruvate (PEP) is transferred to the phosphoryl carrier protein HPr by enzyme I. Phospho-HPr then transfers it to the PTS EIIA domain.</text>
</comment>
<accession>A0A7S9Q1V4</accession>
<dbReference type="InterPro" id="IPR000032">
    <property type="entry name" value="HPr-like"/>
</dbReference>
<dbReference type="PRINTS" id="PR00107">
    <property type="entry name" value="PHOSPHOCPHPR"/>
</dbReference>
<keyword evidence="3" id="KW-0813">Transport</keyword>
<evidence type="ECO:0000259" key="4">
    <source>
        <dbReference type="PROSITE" id="PS51350"/>
    </source>
</evidence>
<dbReference type="InterPro" id="IPR050399">
    <property type="entry name" value="HPr"/>
</dbReference>
<name>A0A7S9Q1V4_9PSED</name>
<dbReference type="Pfam" id="PF00381">
    <property type="entry name" value="PTS-HPr"/>
    <property type="match status" value="1"/>
</dbReference>
<proteinExistence type="predicted"/>
<sequence length="87" mass="9820">MFYSEVTVTNIVGVQSRPATQFVNKANDYSSSVWIERSERRVNGKNLVSVLSLEIKKNDIIRIIADGDDEQQAVEELANMVRSEFVA</sequence>
<reference evidence="5 6" key="1">
    <citation type="submission" date="2020-11" db="EMBL/GenBank/DDBJ databases">
        <title>Pseudomonas fulva producing VIM-24.</title>
        <authorList>
            <person name="Liu S."/>
        </authorList>
    </citation>
    <scope>NUCLEOTIDE SEQUENCE [LARGE SCALE GENOMIC DNA]</scope>
    <source>
        <strain evidence="5 6">ZDHY414</strain>
    </source>
</reference>
<dbReference type="InterPro" id="IPR035895">
    <property type="entry name" value="HPr-like_sf"/>
</dbReference>
<gene>
    <name evidence="5" type="ORF">IZU98_14135</name>
</gene>
<dbReference type="NCBIfam" id="TIGR01003">
    <property type="entry name" value="PTS_HPr_family"/>
    <property type="match status" value="1"/>
</dbReference>
<evidence type="ECO:0000256" key="2">
    <source>
        <dbReference type="ARBA" id="ARBA00020422"/>
    </source>
</evidence>
<evidence type="ECO:0000313" key="5">
    <source>
        <dbReference type="EMBL" id="QPH47548.1"/>
    </source>
</evidence>
<dbReference type="Proteomes" id="UP000594430">
    <property type="component" value="Chromosome"/>
</dbReference>
<dbReference type="AlphaFoldDB" id="A0A7S9Q1V4"/>
<dbReference type="Gene3D" id="3.30.1340.10">
    <property type="entry name" value="HPr-like"/>
    <property type="match status" value="1"/>
</dbReference>
<protein>
    <recommendedName>
        <fullName evidence="2">Phosphocarrier protein HPr</fullName>
    </recommendedName>
</protein>
<evidence type="ECO:0000313" key="6">
    <source>
        <dbReference type="Proteomes" id="UP000594430"/>
    </source>
</evidence>